<keyword evidence="2" id="KW-1185">Reference proteome</keyword>
<accession>A0AA89AIN5</accession>
<proteinExistence type="predicted"/>
<dbReference type="InterPro" id="IPR023393">
    <property type="entry name" value="START-like_dom_sf"/>
</dbReference>
<protein>
    <submittedName>
        <fullName evidence="1">Uncharacterized protein</fullName>
    </submittedName>
</protein>
<sequence length="170" mass="18967">MPDVSVKYHKEKIVDFDESLHQFGLEVIEGGISPLVIYETQADGTLTQVETRKLALAYIKLLEDHLLSQGDLEIGAKLVQGVSTATYQKEKIVELDSSMHRIGFNVVEGGCLNHGFLSYESNYQLIDLYRRSTGDSGQHQVYETETEETCTPADVTKSTLAGLKSFETYL</sequence>
<evidence type="ECO:0000313" key="2">
    <source>
        <dbReference type="Proteomes" id="UP001188597"/>
    </source>
</evidence>
<dbReference type="EMBL" id="JAVXUP010002411">
    <property type="protein sequence ID" value="KAK3003482.1"/>
    <property type="molecule type" value="Genomic_DNA"/>
</dbReference>
<organism evidence="1 2">
    <name type="scientific">Escallonia herrerae</name>
    <dbReference type="NCBI Taxonomy" id="1293975"/>
    <lineage>
        <taxon>Eukaryota</taxon>
        <taxon>Viridiplantae</taxon>
        <taxon>Streptophyta</taxon>
        <taxon>Embryophyta</taxon>
        <taxon>Tracheophyta</taxon>
        <taxon>Spermatophyta</taxon>
        <taxon>Magnoliopsida</taxon>
        <taxon>eudicotyledons</taxon>
        <taxon>Gunneridae</taxon>
        <taxon>Pentapetalae</taxon>
        <taxon>asterids</taxon>
        <taxon>campanulids</taxon>
        <taxon>Escalloniales</taxon>
        <taxon>Escalloniaceae</taxon>
        <taxon>Escallonia</taxon>
    </lineage>
</organism>
<evidence type="ECO:0000313" key="1">
    <source>
        <dbReference type="EMBL" id="KAK3003482.1"/>
    </source>
</evidence>
<comment type="caution">
    <text evidence="1">The sequence shown here is derived from an EMBL/GenBank/DDBJ whole genome shotgun (WGS) entry which is preliminary data.</text>
</comment>
<dbReference type="Proteomes" id="UP001188597">
    <property type="component" value="Unassembled WGS sequence"/>
</dbReference>
<feature type="non-terminal residue" evidence="1">
    <location>
        <position position="170"/>
    </location>
</feature>
<dbReference type="Gene3D" id="3.30.530.20">
    <property type="match status" value="1"/>
</dbReference>
<dbReference type="SUPFAM" id="SSF55961">
    <property type="entry name" value="Bet v1-like"/>
    <property type="match status" value="1"/>
</dbReference>
<reference evidence="1" key="1">
    <citation type="submission" date="2022-12" db="EMBL/GenBank/DDBJ databases">
        <title>Draft genome assemblies for two species of Escallonia (Escalloniales).</title>
        <authorList>
            <person name="Chanderbali A."/>
            <person name="Dervinis C."/>
            <person name="Anghel I."/>
            <person name="Soltis D."/>
            <person name="Soltis P."/>
            <person name="Zapata F."/>
        </authorList>
    </citation>
    <scope>NUCLEOTIDE SEQUENCE</scope>
    <source>
        <strain evidence="1">UCBG64.0493</strain>
        <tissue evidence="1">Leaf</tissue>
    </source>
</reference>
<gene>
    <name evidence="1" type="ORF">RJ639_018238</name>
</gene>
<dbReference type="AlphaFoldDB" id="A0AA89AIN5"/>
<name>A0AA89AIN5_9ASTE</name>